<gene>
    <name evidence="2" type="ORF">L227DRAFT_574408</name>
</gene>
<feature type="non-terminal residue" evidence="2">
    <location>
        <position position="59"/>
    </location>
</feature>
<evidence type="ECO:0000313" key="3">
    <source>
        <dbReference type="Proteomes" id="UP000313359"/>
    </source>
</evidence>
<keyword evidence="1" id="KW-0472">Membrane</keyword>
<dbReference type="PANTHER" id="PTHR41800:SF1">
    <property type="entry name" value="EXPRESSED PROTEIN"/>
    <property type="match status" value="1"/>
</dbReference>
<sequence>MNTPQSMMLGWGSLVVAAGVSFYYAKKTINERRAVQESMGQRPSEKLDCASFLLFLHCL</sequence>
<dbReference type="Pfam" id="PF15932">
    <property type="entry name" value="DUF4748"/>
    <property type="match status" value="1"/>
</dbReference>
<dbReference type="Proteomes" id="UP000313359">
    <property type="component" value="Unassembled WGS sequence"/>
</dbReference>
<protein>
    <submittedName>
        <fullName evidence="2">Uncharacterized protein</fullName>
    </submittedName>
</protein>
<dbReference type="InterPro" id="IPR031833">
    <property type="entry name" value="DUF4748"/>
</dbReference>
<proteinExistence type="predicted"/>
<organism evidence="2 3">
    <name type="scientific">Lentinus tigrinus ALCF2SS1-6</name>
    <dbReference type="NCBI Taxonomy" id="1328759"/>
    <lineage>
        <taxon>Eukaryota</taxon>
        <taxon>Fungi</taxon>
        <taxon>Dikarya</taxon>
        <taxon>Basidiomycota</taxon>
        <taxon>Agaricomycotina</taxon>
        <taxon>Agaricomycetes</taxon>
        <taxon>Polyporales</taxon>
        <taxon>Polyporaceae</taxon>
        <taxon>Lentinus</taxon>
    </lineage>
</organism>
<dbReference type="AlphaFoldDB" id="A0A5C2SDW7"/>
<evidence type="ECO:0000313" key="2">
    <source>
        <dbReference type="EMBL" id="RPD61339.1"/>
    </source>
</evidence>
<name>A0A5C2SDW7_9APHY</name>
<keyword evidence="1" id="KW-1133">Transmembrane helix</keyword>
<evidence type="ECO:0000256" key="1">
    <source>
        <dbReference type="SAM" id="Phobius"/>
    </source>
</evidence>
<accession>A0A5C2SDW7</accession>
<dbReference type="EMBL" id="ML122262">
    <property type="protein sequence ID" value="RPD61339.1"/>
    <property type="molecule type" value="Genomic_DNA"/>
</dbReference>
<keyword evidence="1" id="KW-0812">Transmembrane</keyword>
<dbReference type="PANTHER" id="PTHR41800">
    <property type="entry name" value="EXPRESSED PROTEIN"/>
    <property type="match status" value="1"/>
</dbReference>
<keyword evidence="3" id="KW-1185">Reference proteome</keyword>
<feature type="transmembrane region" description="Helical" evidence="1">
    <location>
        <begin position="6"/>
        <end position="25"/>
    </location>
</feature>
<dbReference type="OrthoDB" id="2559326at2759"/>
<reference evidence="2" key="1">
    <citation type="journal article" date="2018" name="Genome Biol. Evol.">
        <title>Genomics and development of Lentinus tigrinus, a white-rot wood-decaying mushroom with dimorphic fruiting bodies.</title>
        <authorList>
            <person name="Wu B."/>
            <person name="Xu Z."/>
            <person name="Knudson A."/>
            <person name="Carlson A."/>
            <person name="Chen N."/>
            <person name="Kovaka S."/>
            <person name="LaButti K."/>
            <person name="Lipzen A."/>
            <person name="Pennachio C."/>
            <person name="Riley R."/>
            <person name="Schakwitz W."/>
            <person name="Umezawa K."/>
            <person name="Ohm R.A."/>
            <person name="Grigoriev I.V."/>
            <person name="Nagy L.G."/>
            <person name="Gibbons J."/>
            <person name="Hibbett D."/>
        </authorList>
    </citation>
    <scope>NUCLEOTIDE SEQUENCE [LARGE SCALE GENOMIC DNA]</scope>
    <source>
        <strain evidence="2">ALCF2SS1-6</strain>
    </source>
</reference>